<keyword evidence="2" id="KW-1185">Reference proteome</keyword>
<dbReference type="InterPro" id="IPR027417">
    <property type="entry name" value="P-loop_NTPase"/>
</dbReference>
<dbReference type="Proteomes" id="UP000659767">
    <property type="component" value="Unassembled WGS sequence"/>
</dbReference>
<dbReference type="SUPFAM" id="SSF52540">
    <property type="entry name" value="P-loop containing nucleoside triphosphate hydrolases"/>
    <property type="match status" value="1"/>
</dbReference>
<dbReference type="PANTHER" id="PTHR48419">
    <property type="entry name" value="SULFOTRANSFERASE DOMAIN-CONTAINING PROTEIN"/>
    <property type="match status" value="1"/>
</dbReference>
<reference evidence="2" key="1">
    <citation type="journal article" date="2019" name="Int. J. Syst. Evol. Microbiol.">
        <title>The Global Catalogue of Microorganisms (GCM) 10K type strain sequencing project: providing services to taxonomists for standard genome sequencing and annotation.</title>
        <authorList>
            <consortium name="The Broad Institute Genomics Platform"/>
            <consortium name="The Broad Institute Genome Sequencing Center for Infectious Disease"/>
            <person name="Wu L."/>
            <person name="Ma J."/>
        </authorList>
    </citation>
    <scope>NUCLEOTIDE SEQUENCE [LARGE SCALE GENOMIC DNA]</scope>
    <source>
        <strain evidence="2">JCM 4350</strain>
    </source>
</reference>
<evidence type="ECO:0000313" key="1">
    <source>
        <dbReference type="EMBL" id="GGS82263.1"/>
    </source>
</evidence>
<protein>
    <recommendedName>
        <fullName evidence="3">Sulfotransferase</fullName>
    </recommendedName>
</protein>
<evidence type="ECO:0008006" key="3">
    <source>
        <dbReference type="Google" id="ProtNLM"/>
    </source>
</evidence>
<gene>
    <name evidence="1" type="ORF">GCM10010253_66140</name>
</gene>
<sequence length="265" mass="29641">MASPRTAHLASKHDDVYVVIAPPRTASTAFARVLWNNPRIGYYAHEPFEAAHFDGHDASHAWESVENAVDLSAVTGPKAGNALLIKEIAFQAGDRIGELLDVGTAVPIFLIRDPRLSISSRREVKRRSGEPLEFPLEETGWLALERQIAHCRTHGIDYVLVDAYDFRSRPQSVMTQVSSRLGLDFDTSQLSWEPRPDLALSNHRTSGVDHFFTRVLSSRGIEPPVESAPEVDEFPVEGGLRGHVEWALEYYRDLRQDPKLILPKG</sequence>
<dbReference type="EMBL" id="BMSZ01000030">
    <property type="protein sequence ID" value="GGS82263.1"/>
    <property type="molecule type" value="Genomic_DNA"/>
</dbReference>
<accession>A0ABQ2TQS1</accession>
<dbReference type="InterPro" id="IPR053226">
    <property type="entry name" value="Pyrrolopyrazine_biosynth_F"/>
</dbReference>
<name>A0ABQ2TQS1_STRBA</name>
<proteinExistence type="predicted"/>
<evidence type="ECO:0000313" key="2">
    <source>
        <dbReference type="Proteomes" id="UP000659767"/>
    </source>
</evidence>
<dbReference type="Gene3D" id="3.40.50.300">
    <property type="entry name" value="P-loop containing nucleotide triphosphate hydrolases"/>
    <property type="match status" value="1"/>
</dbReference>
<organism evidence="1 2">
    <name type="scientific">Streptomyces badius</name>
    <dbReference type="NCBI Taxonomy" id="1941"/>
    <lineage>
        <taxon>Bacteria</taxon>
        <taxon>Bacillati</taxon>
        <taxon>Actinomycetota</taxon>
        <taxon>Actinomycetes</taxon>
        <taxon>Kitasatosporales</taxon>
        <taxon>Streptomycetaceae</taxon>
        <taxon>Streptomyces</taxon>
    </lineage>
</organism>
<dbReference type="PANTHER" id="PTHR48419:SF1">
    <property type="entry name" value="SULFOTRANSFERASE DOMAIN-CONTAINING PROTEIN"/>
    <property type="match status" value="1"/>
</dbReference>
<comment type="caution">
    <text evidence="1">The sequence shown here is derived from an EMBL/GenBank/DDBJ whole genome shotgun (WGS) entry which is preliminary data.</text>
</comment>
<dbReference type="RefSeq" id="WP_069740877.1">
    <property type="nucleotide sequence ID" value="NZ_BMSZ01000030.1"/>
</dbReference>